<dbReference type="EMBL" id="KZ513091">
    <property type="protein sequence ID" value="PKU31264.1"/>
    <property type="molecule type" value="Genomic_DNA"/>
</dbReference>
<dbReference type="AlphaFoldDB" id="A0A2I0TBS9"/>
<evidence type="ECO:0000313" key="2">
    <source>
        <dbReference type="Proteomes" id="UP000233556"/>
    </source>
</evidence>
<sequence>MSQCSSLKKDSGNGTLSRACLDDSYATGEGLKRSALSSSLRDLSEAGFLTGPSDFELLEDSVLSHCIYAGEHLWKSGFIPPIPNL</sequence>
<name>A0A2I0TBS9_LIMLA</name>
<protein>
    <submittedName>
        <fullName evidence="1">Uncharacterized protein</fullName>
    </submittedName>
</protein>
<reference evidence="2" key="2">
    <citation type="submission" date="2017-12" db="EMBL/GenBank/DDBJ databases">
        <title>Genome sequence of the Bar-tailed Godwit (Limosa lapponica baueri).</title>
        <authorList>
            <person name="Lima N.C.B."/>
            <person name="Parody-Merino A.M."/>
            <person name="Battley P.F."/>
            <person name="Fidler A.E."/>
            <person name="Prosdocimi F."/>
        </authorList>
    </citation>
    <scope>NUCLEOTIDE SEQUENCE [LARGE SCALE GENOMIC DNA]</scope>
</reference>
<proteinExistence type="predicted"/>
<dbReference type="OrthoDB" id="430364at2759"/>
<evidence type="ECO:0000313" key="1">
    <source>
        <dbReference type="EMBL" id="PKU31264.1"/>
    </source>
</evidence>
<organism evidence="1 2">
    <name type="scientific">Limosa lapponica baueri</name>
    <dbReference type="NCBI Taxonomy" id="1758121"/>
    <lineage>
        <taxon>Eukaryota</taxon>
        <taxon>Metazoa</taxon>
        <taxon>Chordata</taxon>
        <taxon>Craniata</taxon>
        <taxon>Vertebrata</taxon>
        <taxon>Euteleostomi</taxon>
        <taxon>Archelosauria</taxon>
        <taxon>Archosauria</taxon>
        <taxon>Dinosauria</taxon>
        <taxon>Saurischia</taxon>
        <taxon>Theropoda</taxon>
        <taxon>Coelurosauria</taxon>
        <taxon>Aves</taxon>
        <taxon>Neognathae</taxon>
        <taxon>Neoaves</taxon>
        <taxon>Charadriiformes</taxon>
        <taxon>Scolopacidae</taxon>
        <taxon>Limosa</taxon>
    </lineage>
</organism>
<dbReference type="Proteomes" id="UP000233556">
    <property type="component" value="Unassembled WGS sequence"/>
</dbReference>
<keyword evidence="2" id="KW-1185">Reference proteome</keyword>
<reference evidence="2" key="1">
    <citation type="submission" date="2017-11" db="EMBL/GenBank/DDBJ databases">
        <authorList>
            <person name="Lima N.C."/>
            <person name="Parody-Merino A.M."/>
            <person name="Battley P.F."/>
            <person name="Fidler A.E."/>
            <person name="Prosdocimi F."/>
        </authorList>
    </citation>
    <scope>NUCLEOTIDE SEQUENCE [LARGE SCALE GENOMIC DNA]</scope>
</reference>
<gene>
    <name evidence="1" type="ORF">llap_18432</name>
</gene>
<accession>A0A2I0TBS9</accession>